<evidence type="ECO:0000313" key="1">
    <source>
        <dbReference type="EnsemblPlants" id="OB09G20890.1"/>
    </source>
</evidence>
<dbReference type="HOGENOM" id="CLU_2910980_0_0_1"/>
<evidence type="ECO:0000313" key="2">
    <source>
        <dbReference type="Proteomes" id="UP000006038"/>
    </source>
</evidence>
<dbReference type="AlphaFoldDB" id="J3MYL0"/>
<accession>J3MYL0</accession>
<sequence>QEQERELGQKRAANTWPAFIIVEEVRWWWWCLLTCNAATAATPHMNLIIYSLPFHTNTKLSI</sequence>
<keyword evidence="2" id="KW-1185">Reference proteome</keyword>
<organism evidence="1">
    <name type="scientific">Oryza brachyantha</name>
    <name type="common">malo sina</name>
    <dbReference type="NCBI Taxonomy" id="4533"/>
    <lineage>
        <taxon>Eukaryota</taxon>
        <taxon>Viridiplantae</taxon>
        <taxon>Streptophyta</taxon>
        <taxon>Embryophyta</taxon>
        <taxon>Tracheophyta</taxon>
        <taxon>Spermatophyta</taxon>
        <taxon>Magnoliopsida</taxon>
        <taxon>Liliopsida</taxon>
        <taxon>Poales</taxon>
        <taxon>Poaceae</taxon>
        <taxon>BOP clade</taxon>
        <taxon>Oryzoideae</taxon>
        <taxon>Oryzeae</taxon>
        <taxon>Oryzinae</taxon>
        <taxon>Oryza</taxon>
    </lineage>
</organism>
<reference evidence="1" key="1">
    <citation type="journal article" date="2013" name="Nat. Commun.">
        <title>Whole-genome sequencing of Oryza brachyantha reveals mechanisms underlying Oryza genome evolution.</title>
        <authorList>
            <person name="Chen J."/>
            <person name="Huang Q."/>
            <person name="Gao D."/>
            <person name="Wang J."/>
            <person name="Lang Y."/>
            <person name="Liu T."/>
            <person name="Li B."/>
            <person name="Bai Z."/>
            <person name="Luis Goicoechea J."/>
            <person name="Liang C."/>
            <person name="Chen C."/>
            <person name="Zhang W."/>
            <person name="Sun S."/>
            <person name="Liao Y."/>
            <person name="Zhang X."/>
            <person name="Yang L."/>
            <person name="Song C."/>
            <person name="Wang M."/>
            <person name="Shi J."/>
            <person name="Liu G."/>
            <person name="Liu J."/>
            <person name="Zhou H."/>
            <person name="Zhou W."/>
            <person name="Yu Q."/>
            <person name="An N."/>
            <person name="Chen Y."/>
            <person name="Cai Q."/>
            <person name="Wang B."/>
            <person name="Liu B."/>
            <person name="Min J."/>
            <person name="Huang Y."/>
            <person name="Wu H."/>
            <person name="Li Z."/>
            <person name="Zhang Y."/>
            <person name="Yin Y."/>
            <person name="Song W."/>
            <person name="Jiang J."/>
            <person name="Jackson S.A."/>
            <person name="Wing R.A."/>
            <person name="Wang J."/>
            <person name="Chen M."/>
        </authorList>
    </citation>
    <scope>NUCLEOTIDE SEQUENCE [LARGE SCALE GENOMIC DNA]</scope>
    <source>
        <strain evidence="1">cv. IRGC 101232</strain>
    </source>
</reference>
<dbReference type="Gramene" id="OB09G20890.1">
    <property type="protein sequence ID" value="OB09G20890.1"/>
    <property type="gene ID" value="OB09G20890"/>
</dbReference>
<protein>
    <submittedName>
        <fullName evidence="1">Uncharacterized protein</fullName>
    </submittedName>
</protein>
<proteinExistence type="predicted"/>
<dbReference type="EnsemblPlants" id="OB09G20890.1">
    <property type="protein sequence ID" value="OB09G20890.1"/>
    <property type="gene ID" value="OB09G20890"/>
</dbReference>
<name>J3MYL0_ORYBR</name>
<reference evidence="1" key="2">
    <citation type="submission" date="2013-04" db="UniProtKB">
        <authorList>
            <consortium name="EnsemblPlants"/>
        </authorList>
    </citation>
    <scope>IDENTIFICATION</scope>
</reference>
<dbReference type="Proteomes" id="UP000006038">
    <property type="component" value="Chromosome 9"/>
</dbReference>